<organism evidence="1 2">
    <name type="scientific">Vibrio crassostreae</name>
    <dbReference type="NCBI Taxonomy" id="246167"/>
    <lineage>
        <taxon>Bacteria</taxon>
        <taxon>Pseudomonadati</taxon>
        <taxon>Pseudomonadota</taxon>
        <taxon>Gammaproteobacteria</taxon>
        <taxon>Vibrionales</taxon>
        <taxon>Vibrionaceae</taxon>
        <taxon>Vibrio</taxon>
    </lineage>
</organism>
<protein>
    <submittedName>
        <fullName evidence="1">Uncharacterized protein</fullName>
    </submittedName>
</protein>
<evidence type="ECO:0000313" key="1">
    <source>
        <dbReference type="EMBL" id="CDT02817.1"/>
    </source>
</evidence>
<reference evidence="2" key="1">
    <citation type="submission" date="2014-06" db="EMBL/GenBank/DDBJ databases">
        <authorList>
            <person name="Le Roux Frederique"/>
        </authorList>
    </citation>
    <scope>NUCLEOTIDE SEQUENCE [LARGE SCALE GENOMIC DNA]</scope>
    <source>
        <strain evidence="2">J5-5</strain>
    </source>
</reference>
<dbReference type="EMBL" id="CCJV01000043">
    <property type="protein sequence ID" value="CDT02817.1"/>
    <property type="molecule type" value="Genomic_DNA"/>
</dbReference>
<gene>
    <name evidence="1" type="ORF">VCR5J5_1370137</name>
</gene>
<comment type="caution">
    <text evidence="1">The sequence shown here is derived from an EMBL/GenBank/DDBJ whole genome shotgun (WGS) entry which is preliminary data.</text>
</comment>
<dbReference type="Proteomes" id="UP000049495">
    <property type="component" value="Unassembled WGS sequence"/>
</dbReference>
<dbReference type="AlphaFoldDB" id="A0A822MT88"/>
<sequence>MTAKRTSQTHWMAMEYAEQIQASRTEAIQGTKLILVRWSYQYVSGLEYSLKSAIHLIVI</sequence>
<evidence type="ECO:0000313" key="2">
    <source>
        <dbReference type="Proteomes" id="UP000049495"/>
    </source>
</evidence>
<name>A0A822MT88_9VIBR</name>
<accession>A0A822MT88</accession>
<proteinExistence type="predicted"/>